<protein>
    <recommendedName>
        <fullName evidence="2">Retrotransposon gag domain-containing protein</fullName>
    </recommendedName>
</protein>
<dbReference type="Pfam" id="PF03732">
    <property type="entry name" value="Retrotrans_gag"/>
    <property type="match status" value="1"/>
</dbReference>
<feature type="region of interest" description="Disordered" evidence="1">
    <location>
        <begin position="344"/>
        <end position="370"/>
    </location>
</feature>
<name>A0ABM3ABC4_GOSHI</name>
<feature type="compositionally biased region" description="Basic and acidic residues" evidence="1">
    <location>
        <begin position="28"/>
        <end position="42"/>
    </location>
</feature>
<feature type="compositionally biased region" description="Polar residues" evidence="1">
    <location>
        <begin position="88"/>
        <end position="111"/>
    </location>
</feature>
<dbReference type="InterPro" id="IPR005162">
    <property type="entry name" value="Retrotrans_gag_dom"/>
</dbReference>
<dbReference type="PANTHER" id="PTHR32108:SF5">
    <property type="entry name" value="DYNACTIN SUBUNIT 1-LIKE"/>
    <property type="match status" value="1"/>
</dbReference>
<dbReference type="GeneID" id="121218384"/>
<keyword evidence="3" id="KW-1185">Reference proteome</keyword>
<reference evidence="4" key="2">
    <citation type="submission" date="2025-08" db="UniProtKB">
        <authorList>
            <consortium name="RefSeq"/>
        </authorList>
    </citation>
    <scope>IDENTIFICATION</scope>
</reference>
<evidence type="ECO:0000313" key="4">
    <source>
        <dbReference type="RefSeq" id="XP_040951494.1"/>
    </source>
</evidence>
<proteinExistence type="predicted"/>
<dbReference type="PANTHER" id="PTHR32108">
    <property type="entry name" value="DNA-DIRECTED RNA POLYMERASE SUBUNIT ALPHA"/>
    <property type="match status" value="1"/>
</dbReference>
<reference evidence="3" key="1">
    <citation type="journal article" date="2020" name="Nat. Genet.">
        <title>Genomic diversifications of five Gossypium allopolyploid species and their impact on cotton improvement.</title>
        <authorList>
            <person name="Chen Z.J."/>
            <person name="Sreedasyam A."/>
            <person name="Ando A."/>
            <person name="Song Q."/>
            <person name="De Santiago L.M."/>
            <person name="Hulse-Kemp A.M."/>
            <person name="Ding M."/>
            <person name="Ye W."/>
            <person name="Kirkbride R.C."/>
            <person name="Jenkins J."/>
            <person name="Plott C."/>
            <person name="Lovell J."/>
            <person name="Lin Y.M."/>
            <person name="Vaughn R."/>
            <person name="Liu B."/>
            <person name="Simpson S."/>
            <person name="Scheffler B.E."/>
            <person name="Wen L."/>
            <person name="Saski C.A."/>
            <person name="Grover C.E."/>
            <person name="Hu G."/>
            <person name="Conover J.L."/>
            <person name="Carlson J.W."/>
            <person name="Shu S."/>
            <person name="Boston L.B."/>
            <person name="Williams M."/>
            <person name="Peterson D.G."/>
            <person name="McGee K."/>
            <person name="Jones D.C."/>
            <person name="Wendel J.F."/>
            <person name="Stelly D.M."/>
            <person name="Grimwood J."/>
            <person name="Schmutz J."/>
        </authorList>
    </citation>
    <scope>NUCLEOTIDE SEQUENCE [LARGE SCALE GENOMIC DNA]</scope>
    <source>
        <strain evidence="3">cv. TM-1</strain>
    </source>
</reference>
<evidence type="ECO:0000259" key="2">
    <source>
        <dbReference type="Pfam" id="PF03732"/>
    </source>
</evidence>
<dbReference type="Proteomes" id="UP000818029">
    <property type="component" value="Chromosome A03"/>
</dbReference>
<feature type="compositionally biased region" description="Basic and acidic residues" evidence="1">
    <location>
        <begin position="344"/>
        <end position="359"/>
    </location>
</feature>
<dbReference type="RefSeq" id="XP_040951494.1">
    <property type="nucleotide sequence ID" value="XM_041095560.1"/>
</dbReference>
<gene>
    <name evidence="4" type="primary">LOC121218384</name>
</gene>
<feature type="compositionally biased region" description="Polar residues" evidence="1">
    <location>
        <begin position="361"/>
        <end position="370"/>
    </location>
</feature>
<sequence length="688" mass="77616">MALHQSRSRNSAIEMKDPAGDEGSNARVLEKHAGVTEQHDEPANIAVEGGSDKGKGPMGDSGDDNEDSTYPPRFAPVSAQPPKMSVNIRPQYQSGTSALGNLPTGSSSNPDDNLEKPTVPDLDDVEEKEKARAELLKQFEDRCKWLEERFKALEGTNYYCGVDAKELSLVPDLVLSPKLKMPEFERYNGTSCPEAHITMFCRRMTGYVNNDQLLIHCFQDNLIGAAAKWYNQLSCTQIKSWKDLAQAFMEQYGHVTDIAPDKITLQNMEKKSGESFRKYAQRWREVAIQVQPPLLEKETTILFINTLKAPFINHMLGSATKSFTDIVMSGEMIENAIRCGKIETGESTRRSAPKKRENEVGNVSSGYSKPVTVNQSRTIATGQQAAPRREPNTRQNTERFQFTPIPVTYRELYKKLFDAHCEYHAGIIGHSIENCTSFKKCVERLIKAGVVKFDDTPGTENPLPSHTDKGVNAIIENMGRKVKLNIADVRTPLKLVWKEMQKRGLVPQELRDKIQDTRNYCEFHHEKDHEIQNCIEFRALVHGLMDNKELEFLESIEEKDVCSPGGESSEEGCRASRPVIIISKPRVSEVEARVTPRVIIQKPTVSPYKDSHRVPWNYNCSIAVTEKEGSINTPNTEVEPAKGKPVMLKQEVERLEPLVNEPVMENEAKEFLKFLRHTGYSVVEQLHQ</sequence>
<evidence type="ECO:0000256" key="1">
    <source>
        <dbReference type="SAM" id="MobiDB-lite"/>
    </source>
</evidence>
<accession>A0ABM3ABC4</accession>
<feature type="region of interest" description="Disordered" evidence="1">
    <location>
        <begin position="1"/>
        <end position="127"/>
    </location>
</feature>
<organism evidence="3 4">
    <name type="scientific">Gossypium hirsutum</name>
    <name type="common">Upland cotton</name>
    <name type="synonym">Gossypium mexicanum</name>
    <dbReference type="NCBI Taxonomy" id="3635"/>
    <lineage>
        <taxon>Eukaryota</taxon>
        <taxon>Viridiplantae</taxon>
        <taxon>Streptophyta</taxon>
        <taxon>Embryophyta</taxon>
        <taxon>Tracheophyta</taxon>
        <taxon>Spermatophyta</taxon>
        <taxon>Magnoliopsida</taxon>
        <taxon>eudicotyledons</taxon>
        <taxon>Gunneridae</taxon>
        <taxon>Pentapetalae</taxon>
        <taxon>rosids</taxon>
        <taxon>malvids</taxon>
        <taxon>Malvales</taxon>
        <taxon>Malvaceae</taxon>
        <taxon>Malvoideae</taxon>
        <taxon>Gossypium</taxon>
    </lineage>
</organism>
<feature type="domain" description="Retrotransposon gag" evidence="2">
    <location>
        <begin position="221"/>
        <end position="292"/>
    </location>
</feature>
<evidence type="ECO:0000313" key="3">
    <source>
        <dbReference type="Proteomes" id="UP000818029"/>
    </source>
</evidence>